<dbReference type="RefSeq" id="WP_313981085.1">
    <property type="nucleotide sequence ID" value="NZ_JASJOS010000007.1"/>
</dbReference>
<evidence type="ECO:0000256" key="1">
    <source>
        <dbReference type="SAM" id="SignalP"/>
    </source>
</evidence>
<sequence length="288" mass="32206">MNAYRNYRLLVTLLCMLLATSCVEQMDLNEINGNVTGRIVVEGLITNEKKAHLIRISRTDVPIPQSPQASVSQANVSISEGTHTYLLHPLDTLPGIYATEDTVQGEVGKTYTLHIEIDGQVYTASSTMEPVTPFTPEKEIFRTPNRLENPLPDNFAIYQLEFPKVRYGVAKPAKVVYLAQDPITQDLLSVFHYEFPGVDPQGFLLNFQGHNAQLMLEEGTVIQQYKYSLTQANYEFIRAVYAQTAFKGGLFDRVVANVPTNMSNGALGFFGASEVISRSFVFRKDLLQ</sequence>
<reference evidence="2" key="1">
    <citation type="submission" date="2023-05" db="EMBL/GenBank/DDBJ databases">
        <authorList>
            <person name="Zhang X."/>
        </authorList>
    </citation>
    <scope>NUCLEOTIDE SEQUENCE</scope>
    <source>
        <strain evidence="2">YF14B1</strain>
    </source>
</reference>
<proteinExistence type="predicted"/>
<feature type="signal peptide" evidence="1">
    <location>
        <begin position="1"/>
        <end position="24"/>
    </location>
</feature>
<dbReference type="InterPro" id="IPR025345">
    <property type="entry name" value="DUF4249"/>
</dbReference>
<evidence type="ECO:0000313" key="3">
    <source>
        <dbReference type="Proteomes" id="UP001241110"/>
    </source>
</evidence>
<name>A0AAE3QNC7_9BACT</name>
<dbReference type="Proteomes" id="UP001241110">
    <property type="component" value="Unassembled WGS sequence"/>
</dbReference>
<organism evidence="2 3">
    <name type="scientific">Xanthocytophaga flava</name>
    <dbReference type="NCBI Taxonomy" id="3048013"/>
    <lineage>
        <taxon>Bacteria</taxon>
        <taxon>Pseudomonadati</taxon>
        <taxon>Bacteroidota</taxon>
        <taxon>Cytophagia</taxon>
        <taxon>Cytophagales</taxon>
        <taxon>Rhodocytophagaceae</taxon>
        <taxon>Xanthocytophaga</taxon>
    </lineage>
</organism>
<gene>
    <name evidence="2" type="ORF">QNI16_17150</name>
</gene>
<feature type="chain" id="PRO_5041929089" evidence="1">
    <location>
        <begin position="25"/>
        <end position="288"/>
    </location>
</feature>
<keyword evidence="1" id="KW-0732">Signal</keyword>
<accession>A0AAE3QNC7</accession>
<dbReference type="Pfam" id="PF14054">
    <property type="entry name" value="DUF4249"/>
    <property type="match status" value="1"/>
</dbReference>
<comment type="caution">
    <text evidence="2">The sequence shown here is derived from an EMBL/GenBank/DDBJ whole genome shotgun (WGS) entry which is preliminary data.</text>
</comment>
<dbReference type="EMBL" id="JASJOS010000007">
    <property type="protein sequence ID" value="MDJ1482235.1"/>
    <property type="molecule type" value="Genomic_DNA"/>
</dbReference>
<protein>
    <submittedName>
        <fullName evidence="2">DUF4249 family protein</fullName>
    </submittedName>
</protein>
<dbReference type="PROSITE" id="PS51257">
    <property type="entry name" value="PROKAR_LIPOPROTEIN"/>
    <property type="match status" value="1"/>
</dbReference>
<evidence type="ECO:0000313" key="2">
    <source>
        <dbReference type="EMBL" id="MDJ1482235.1"/>
    </source>
</evidence>
<dbReference type="AlphaFoldDB" id="A0AAE3QNC7"/>